<dbReference type="Gene3D" id="1.10.510.10">
    <property type="entry name" value="Transferase(Phosphotransferase) domain 1"/>
    <property type="match status" value="1"/>
</dbReference>
<sequence>MIIFEPHLSHHCLYIYLDMSDDFAWKDRMKAALQLADLIRFMHSKGIVVCTIAKENMLIDENDDVKLLSIGLHAHDNYEKAQVPADYFQRTYGCSAPEIALGMFTAKTDIYAYGILLLELVSKQTADIFMPHLYVDDAKKLQAGGRPSLVHESFQEGAVGEGSQTKKMKLVN</sequence>
<evidence type="ECO:0000256" key="2">
    <source>
        <dbReference type="ARBA" id="ARBA00022840"/>
    </source>
</evidence>
<dbReference type="SUPFAM" id="SSF56112">
    <property type="entry name" value="Protein kinase-like (PK-like)"/>
    <property type="match status" value="1"/>
</dbReference>
<organism evidence="4 5">
    <name type="scientific">Lithospermum erythrorhizon</name>
    <name type="common">Purple gromwell</name>
    <name type="synonym">Lithospermum officinale var. erythrorhizon</name>
    <dbReference type="NCBI Taxonomy" id="34254"/>
    <lineage>
        <taxon>Eukaryota</taxon>
        <taxon>Viridiplantae</taxon>
        <taxon>Streptophyta</taxon>
        <taxon>Embryophyta</taxon>
        <taxon>Tracheophyta</taxon>
        <taxon>Spermatophyta</taxon>
        <taxon>Magnoliopsida</taxon>
        <taxon>eudicotyledons</taxon>
        <taxon>Gunneridae</taxon>
        <taxon>Pentapetalae</taxon>
        <taxon>asterids</taxon>
        <taxon>lamiids</taxon>
        <taxon>Boraginales</taxon>
        <taxon>Boraginaceae</taxon>
        <taxon>Boraginoideae</taxon>
        <taxon>Lithospermeae</taxon>
        <taxon>Lithospermum</taxon>
    </lineage>
</organism>
<dbReference type="PANTHER" id="PTHR27001:SF931">
    <property type="entry name" value="OS11G0664100 PROTEIN"/>
    <property type="match status" value="1"/>
</dbReference>
<reference evidence="4 5" key="1">
    <citation type="submission" date="2024-01" db="EMBL/GenBank/DDBJ databases">
        <title>The complete chloroplast genome sequence of Lithospermum erythrorhizon: insights into the phylogenetic relationship among Boraginaceae species and the maternal lineages of purple gromwells.</title>
        <authorList>
            <person name="Okada T."/>
            <person name="Watanabe K."/>
        </authorList>
    </citation>
    <scope>NUCLEOTIDE SEQUENCE [LARGE SCALE GENOMIC DNA]</scope>
</reference>
<accession>A0AAV3P3H9</accession>
<keyword evidence="1" id="KW-0547">Nucleotide-binding</keyword>
<dbReference type="InterPro" id="IPR000719">
    <property type="entry name" value="Prot_kinase_dom"/>
</dbReference>
<feature type="domain" description="Protein kinase" evidence="3">
    <location>
        <begin position="1"/>
        <end position="172"/>
    </location>
</feature>
<evidence type="ECO:0000256" key="1">
    <source>
        <dbReference type="ARBA" id="ARBA00022741"/>
    </source>
</evidence>
<dbReference type="InterPro" id="IPR001245">
    <property type="entry name" value="Ser-Thr/Tyr_kinase_cat_dom"/>
</dbReference>
<dbReference type="GO" id="GO:0005886">
    <property type="term" value="C:plasma membrane"/>
    <property type="evidence" value="ECO:0007669"/>
    <property type="project" value="TreeGrafter"/>
</dbReference>
<keyword evidence="2" id="KW-0067">ATP-binding</keyword>
<dbReference type="GO" id="GO:0005524">
    <property type="term" value="F:ATP binding"/>
    <property type="evidence" value="ECO:0007669"/>
    <property type="project" value="UniProtKB-KW"/>
</dbReference>
<name>A0AAV3P3H9_LITER</name>
<proteinExistence type="predicted"/>
<evidence type="ECO:0000259" key="3">
    <source>
        <dbReference type="PROSITE" id="PS50011"/>
    </source>
</evidence>
<gene>
    <name evidence="4" type="ORF">LIER_36009</name>
</gene>
<dbReference type="PANTHER" id="PTHR27001">
    <property type="entry name" value="OS01G0253100 PROTEIN"/>
    <property type="match status" value="1"/>
</dbReference>
<dbReference type="AlphaFoldDB" id="A0AAV3P3H9"/>
<dbReference type="EMBL" id="BAABME010016175">
    <property type="protein sequence ID" value="GAA0144800.1"/>
    <property type="molecule type" value="Genomic_DNA"/>
</dbReference>
<comment type="caution">
    <text evidence="4">The sequence shown here is derived from an EMBL/GenBank/DDBJ whole genome shotgun (WGS) entry which is preliminary data.</text>
</comment>
<dbReference type="PROSITE" id="PS50011">
    <property type="entry name" value="PROTEIN_KINASE_DOM"/>
    <property type="match status" value="1"/>
</dbReference>
<dbReference type="Pfam" id="PF07714">
    <property type="entry name" value="PK_Tyr_Ser-Thr"/>
    <property type="match status" value="1"/>
</dbReference>
<protein>
    <recommendedName>
        <fullName evidence="3">Protein kinase domain-containing protein</fullName>
    </recommendedName>
</protein>
<dbReference type="InterPro" id="IPR011009">
    <property type="entry name" value="Kinase-like_dom_sf"/>
</dbReference>
<keyword evidence="5" id="KW-1185">Reference proteome</keyword>
<evidence type="ECO:0000313" key="5">
    <source>
        <dbReference type="Proteomes" id="UP001454036"/>
    </source>
</evidence>
<dbReference type="GO" id="GO:0004672">
    <property type="term" value="F:protein kinase activity"/>
    <property type="evidence" value="ECO:0007669"/>
    <property type="project" value="InterPro"/>
</dbReference>
<evidence type="ECO:0000313" key="4">
    <source>
        <dbReference type="EMBL" id="GAA0144800.1"/>
    </source>
</evidence>
<dbReference type="Proteomes" id="UP001454036">
    <property type="component" value="Unassembled WGS sequence"/>
</dbReference>